<dbReference type="EMBL" id="JAHRIQ010058684">
    <property type="protein sequence ID" value="MEQ2239996.1"/>
    <property type="molecule type" value="Genomic_DNA"/>
</dbReference>
<accession>A0ABV0U5I4</accession>
<comment type="caution">
    <text evidence="2">The sequence shown here is derived from an EMBL/GenBank/DDBJ whole genome shotgun (WGS) entry which is preliminary data.</text>
</comment>
<sequence>MWMGTKREHFVSKHQKWPQLLPLFCANYLSSIPINNMQGDCLVKILRTASIKPAAGLSLSILSLSLLPAHTFPPGDELERCTAAAHSDTITTTDLIPSCPSTHTFNLLGRLEESLVRCLSDLVFLALGLVVSPKVSVCVCKFSPCQDVFFSMLMHWILHHSFGLFTSTQSGVRKKTTEAKRHSPGKIFSQQQHEQQMRGPSKVCLQY</sequence>
<reference evidence="2 3" key="1">
    <citation type="submission" date="2021-06" db="EMBL/GenBank/DDBJ databases">
        <authorList>
            <person name="Palmer J.M."/>
        </authorList>
    </citation>
    <scope>NUCLEOTIDE SEQUENCE [LARGE SCALE GENOMIC DNA]</scope>
    <source>
        <strain evidence="3">if_2019</strain>
        <tissue evidence="2">Muscle</tissue>
    </source>
</reference>
<protein>
    <submittedName>
        <fullName evidence="2">Uncharacterized protein</fullName>
    </submittedName>
</protein>
<evidence type="ECO:0000256" key="1">
    <source>
        <dbReference type="SAM" id="MobiDB-lite"/>
    </source>
</evidence>
<name>A0ABV0U5I4_9TELE</name>
<dbReference type="Proteomes" id="UP001482620">
    <property type="component" value="Unassembled WGS sequence"/>
</dbReference>
<keyword evidence="3" id="KW-1185">Reference proteome</keyword>
<feature type="region of interest" description="Disordered" evidence="1">
    <location>
        <begin position="173"/>
        <end position="207"/>
    </location>
</feature>
<proteinExistence type="predicted"/>
<gene>
    <name evidence="2" type="ORF">ILYODFUR_010421</name>
</gene>
<evidence type="ECO:0000313" key="2">
    <source>
        <dbReference type="EMBL" id="MEQ2239996.1"/>
    </source>
</evidence>
<organism evidence="2 3">
    <name type="scientific">Ilyodon furcidens</name>
    <name type="common">goldbreast splitfin</name>
    <dbReference type="NCBI Taxonomy" id="33524"/>
    <lineage>
        <taxon>Eukaryota</taxon>
        <taxon>Metazoa</taxon>
        <taxon>Chordata</taxon>
        <taxon>Craniata</taxon>
        <taxon>Vertebrata</taxon>
        <taxon>Euteleostomi</taxon>
        <taxon>Actinopterygii</taxon>
        <taxon>Neopterygii</taxon>
        <taxon>Teleostei</taxon>
        <taxon>Neoteleostei</taxon>
        <taxon>Acanthomorphata</taxon>
        <taxon>Ovalentaria</taxon>
        <taxon>Atherinomorphae</taxon>
        <taxon>Cyprinodontiformes</taxon>
        <taxon>Goodeidae</taxon>
        <taxon>Ilyodon</taxon>
    </lineage>
</organism>
<evidence type="ECO:0000313" key="3">
    <source>
        <dbReference type="Proteomes" id="UP001482620"/>
    </source>
</evidence>